<dbReference type="GO" id="GO:0007166">
    <property type="term" value="P:cell surface receptor signaling pathway"/>
    <property type="evidence" value="ECO:0007669"/>
    <property type="project" value="TreeGrafter"/>
</dbReference>
<evidence type="ECO:0000259" key="14">
    <source>
        <dbReference type="PROSITE" id="PS50835"/>
    </source>
</evidence>
<keyword evidence="4 13" id="KW-0732">Signal</keyword>
<protein>
    <submittedName>
        <fullName evidence="16">Uncharacterized protein LOC129923458</fullName>
    </submittedName>
</protein>
<feature type="region of interest" description="Disordered" evidence="11">
    <location>
        <begin position="667"/>
        <end position="691"/>
    </location>
</feature>
<name>A0A9W2Z5Q8_BIOGL</name>
<reference evidence="16" key="1">
    <citation type="submission" date="2025-08" db="UniProtKB">
        <authorList>
            <consortium name="RefSeq"/>
        </authorList>
    </citation>
    <scope>IDENTIFICATION</scope>
</reference>
<feature type="chain" id="PRO_5040903240" evidence="13">
    <location>
        <begin position="18"/>
        <end position="736"/>
    </location>
</feature>
<gene>
    <name evidence="16" type="primary">LOC129923458</name>
</gene>
<evidence type="ECO:0000256" key="2">
    <source>
        <dbReference type="ARBA" id="ARBA00022475"/>
    </source>
</evidence>
<keyword evidence="2" id="KW-1003">Cell membrane</keyword>
<accession>A0A9W2Z5Q8</accession>
<dbReference type="SUPFAM" id="SSF48726">
    <property type="entry name" value="Immunoglobulin"/>
    <property type="match status" value="1"/>
</dbReference>
<evidence type="ECO:0000313" key="15">
    <source>
        <dbReference type="Proteomes" id="UP001165740"/>
    </source>
</evidence>
<feature type="domain" description="Ig-like" evidence="14">
    <location>
        <begin position="323"/>
        <end position="410"/>
    </location>
</feature>
<feature type="compositionally biased region" description="Basic and acidic residues" evidence="11">
    <location>
        <begin position="667"/>
        <end position="690"/>
    </location>
</feature>
<keyword evidence="8" id="KW-0675">Receptor</keyword>
<organism evidence="15 16">
    <name type="scientific">Biomphalaria glabrata</name>
    <name type="common">Bloodfluke planorb</name>
    <name type="synonym">Freshwater snail</name>
    <dbReference type="NCBI Taxonomy" id="6526"/>
    <lineage>
        <taxon>Eukaryota</taxon>
        <taxon>Metazoa</taxon>
        <taxon>Spiralia</taxon>
        <taxon>Lophotrochozoa</taxon>
        <taxon>Mollusca</taxon>
        <taxon>Gastropoda</taxon>
        <taxon>Heterobranchia</taxon>
        <taxon>Euthyneura</taxon>
        <taxon>Panpulmonata</taxon>
        <taxon>Hygrophila</taxon>
        <taxon>Lymnaeoidea</taxon>
        <taxon>Planorbidae</taxon>
        <taxon>Biomphalaria</taxon>
    </lineage>
</organism>
<evidence type="ECO:0000256" key="12">
    <source>
        <dbReference type="SAM" id="Phobius"/>
    </source>
</evidence>
<dbReference type="GO" id="GO:0006955">
    <property type="term" value="P:immune response"/>
    <property type="evidence" value="ECO:0007669"/>
    <property type="project" value="TreeGrafter"/>
</dbReference>
<dbReference type="InterPro" id="IPR051713">
    <property type="entry name" value="T-cell_Activation_Regulation"/>
</dbReference>
<evidence type="ECO:0000313" key="16">
    <source>
        <dbReference type="RefSeq" id="XP_055870355.1"/>
    </source>
</evidence>
<dbReference type="GeneID" id="129923458"/>
<keyword evidence="10" id="KW-0393">Immunoglobulin domain</keyword>
<dbReference type="InterPro" id="IPR013783">
    <property type="entry name" value="Ig-like_fold"/>
</dbReference>
<keyword evidence="5 12" id="KW-1133">Transmembrane helix</keyword>
<evidence type="ECO:0000256" key="5">
    <source>
        <dbReference type="ARBA" id="ARBA00022989"/>
    </source>
</evidence>
<evidence type="ECO:0000256" key="13">
    <source>
        <dbReference type="SAM" id="SignalP"/>
    </source>
</evidence>
<dbReference type="PROSITE" id="PS50835">
    <property type="entry name" value="IG_LIKE"/>
    <property type="match status" value="2"/>
</dbReference>
<dbReference type="GO" id="GO:0071222">
    <property type="term" value="P:cellular response to lipopolysaccharide"/>
    <property type="evidence" value="ECO:0007669"/>
    <property type="project" value="TreeGrafter"/>
</dbReference>
<dbReference type="AlphaFoldDB" id="A0A9W2Z5Q8"/>
<keyword evidence="7" id="KW-1015">Disulfide bond</keyword>
<evidence type="ECO:0000256" key="9">
    <source>
        <dbReference type="ARBA" id="ARBA00023180"/>
    </source>
</evidence>
<dbReference type="CDD" id="cd00096">
    <property type="entry name" value="Ig"/>
    <property type="match status" value="1"/>
</dbReference>
<comment type="subcellular location">
    <subcellularLocation>
        <location evidence="1">Cell membrane</location>
        <topology evidence="1">Single-pass type I membrane protein</topology>
    </subcellularLocation>
</comment>
<proteinExistence type="predicted"/>
<evidence type="ECO:0000256" key="10">
    <source>
        <dbReference type="ARBA" id="ARBA00023319"/>
    </source>
</evidence>
<feature type="domain" description="Ig-like" evidence="14">
    <location>
        <begin position="419"/>
        <end position="503"/>
    </location>
</feature>
<evidence type="ECO:0000256" key="11">
    <source>
        <dbReference type="SAM" id="MobiDB-lite"/>
    </source>
</evidence>
<dbReference type="InterPro" id="IPR036179">
    <property type="entry name" value="Ig-like_dom_sf"/>
</dbReference>
<dbReference type="RefSeq" id="XP_055870355.1">
    <property type="nucleotide sequence ID" value="XM_056014380.1"/>
</dbReference>
<dbReference type="Proteomes" id="UP001165740">
    <property type="component" value="Chromosome 16"/>
</dbReference>
<keyword evidence="6 12" id="KW-0472">Membrane</keyword>
<evidence type="ECO:0000256" key="3">
    <source>
        <dbReference type="ARBA" id="ARBA00022692"/>
    </source>
</evidence>
<dbReference type="PANTHER" id="PTHR25466">
    <property type="entry name" value="T-LYMPHOCYTE ACTIVATION ANTIGEN"/>
    <property type="match status" value="1"/>
</dbReference>
<feature type="transmembrane region" description="Helical" evidence="12">
    <location>
        <begin position="634"/>
        <end position="656"/>
    </location>
</feature>
<dbReference type="PANTHER" id="PTHR25466:SF9">
    <property type="entry name" value="FIBRONECTIN TYPE-III DOMAIN-CONTAINING PROTEIN"/>
    <property type="match status" value="1"/>
</dbReference>
<evidence type="ECO:0000256" key="1">
    <source>
        <dbReference type="ARBA" id="ARBA00004251"/>
    </source>
</evidence>
<dbReference type="InterPro" id="IPR007110">
    <property type="entry name" value="Ig-like_dom"/>
</dbReference>
<evidence type="ECO:0000256" key="7">
    <source>
        <dbReference type="ARBA" id="ARBA00023157"/>
    </source>
</evidence>
<keyword evidence="15" id="KW-1185">Reference proteome</keyword>
<evidence type="ECO:0000256" key="4">
    <source>
        <dbReference type="ARBA" id="ARBA00022729"/>
    </source>
</evidence>
<evidence type="ECO:0000256" key="6">
    <source>
        <dbReference type="ARBA" id="ARBA00023136"/>
    </source>
</evidence>
<dbReference type="GO" id="GO:0009897">
    <property type="term" value="C:external side of plasma membrane"/>
    <property type="evidence" value="ECO:0007669"/>
    <property type="project" value="TreeGrafter"/>
</dbReference>
<feature type="signal peptide" evidence="13">
    <location>
        <begin position="1"/>
        <end position="17"/>
    </location>
</feature>
<keyword evidence="9" id="KW-0325">Glycoprotein</keyword>
<evidence type="ECO:0000256" key="8">
    <source>
        <dbReference type="ARBA" id="ARBA00023170"/>
    </source>
</evidence>
<sequence length="736" mass="83812">MRILFCVFQLLLPIALKFQILRSQRIHLSISKCQLFYYDGDTVELQAFLNTSGTDQSSWPLDNIVLQSSYSRCTVNITKEGCDLHNSSLCGYCDRQVNNGYYINFFMTLERNNTGYTIFWYGNNDTFTIDFAYFSPISNKDPFDRRYFIGWTVHTLFLYNNQSRSFDLKYAQHIILFNYHQYKYLYIGTNEGIFTSMNQSEDTLYQPLILLTGISGNCQYMCQSIADMLNLQNMYTTVTSNIRDNTFTIKFYNISKSVAYFSSIEPRHLSQVQTYSAFHYYNEELQSLTVTFNNMSDLNSFSFYFPFNIYSCVNKNIWNFSQPNIKLADDCPKGPSVKNGLIRRWTDATCKCLLLDSVFPFTSVQWYDQNGKPIGSPGAYSDLTIFTLKEKTSPYTCSSTIFSDITKGVTFIPKVYDVPRVLEFTVNGQKSVNLNFGDNVTFYCEVKSTDPPSKAVLLASGLGSIKEIISNNETLELSLPDLRCEDSGRYNCTGRNGFEDNVTSYPDYVDINIKCPFQLNKNNNISRTTTISPDENTVFTFEVYGYPEPTEYVLKTETGKTYSTVDSNQYQVSYTRLTPPFGLITLIVYDANTRGLITYVLTVTNAEGEINIKIQVNKEPQSAGRSSGANSADVIGGVIGGCAVLVLIVILIILAFRSRKTFSDCMHSKDKKQDTPMAANEHEPEHKDEENVYDISLENNVDYVVKYTSFQNAVFLHDSSTNTNSALESEKKRFSL</sequence>
<dbReference type="OrthoDB" id="6151955at2759"/>
<dbReference type="Gene3D" id="2.60.40.10">
    <property type="entry name" value="Immunoglobulins"/>
    <property type="match status" value="1"/>
</dbReference>
<keyword evidence="3 12" id="KW-0812">Transmembrane</keyword>